<keyword evidence="5" id="KW-0347">Helicase</keyword>
<keyword evidence="2" id="KW-0235">DNA replication</keyword>
<keyword evidence="4" id="KW-0378">Hydrolase</keyword>
<reference evidence="12" key="1">
    <citation type="journal article" date="2015" name="Nature">
        <title>Complex archaea that bridge the gap between prokaryotes and eukaryotes.</title>
        <authorList>
            <person name="Spang A."/>
            <person name="Saw J.H."/>
            <person name="Jorgensen S.L."/>
            <person name="Zaremba-Niedzwiedzka K."/>
            <person name="Martijn J."/>
            <person name="Lind A.E."/>
            <person name="van Eijk R."/>
            <person name="Schleper C."/>
            <person name="Guy L."/>
            <person name="Ettema T.J."/>
        </authorList>
    </citation>
    <scope>NUCLEOTIDE SEQUENCE</scope>
</reference>
<dbReference type="SUPFAM" id="SSF52540">
    <property type="entry name" value="P-loop containing nucleoside triphosphate hydrolases"/>
    <property type="match status" value="1"/>
</dbReference>
<evidence type="ECO:0000256" key="6">
    <source>
        <dbReference type="ARBA" id="ARBA00022840"/>
    </source>
</evidence>
<dbReference type="GO" id="GO:0005829">
    <property type="term" value="C:cytosol"/>
    <property type="evidence" value="ECO:0007669"/>
    <property type="project" value="TreeGrafter"/>
</dbReference>
<keyword evidence="3" id="KW-0547">Nucleotide-binding</keyword>
<proteinExistence type="inferred from homology"/>
<dbReference type="GO" id="GO:0003677">
    <property type="term" value="F:DNA binding"/>
    <property type="evidence" value="ECO:0007669"/>
    <property type="project" value="UniProtKB-KW"/>
</dbReference>
<evidence type="ECO:0000256" key="8">
    <source>
        <dbReference type="ARBA" id="ARBA00023235"/>
    </source>
</evidence>
<organism evidence="12">
    <name type="scientific">marine sediment metagenome</name>
    <dbReference type="NCBI Taxonomy" id="412755"/>
    <lineage>
        <taxon>unclassified sequences</taxon>
        <taxon>metagenomes</taxon>
        <taxon>ecological metagenomes</taxon>
    </lineage>
</organism>
<dbReference type="GO" id="GO:0016787">
    <property type="term" value="F:hydrolase activity"/>
    <property type="evidence" value="ECO:0007669"/>
    <property type="project" value="UniProtKB-KW"/>
</dbReference>
<accession>A0A0F9VZY3</accession>
<dbReference type="SUPFAM" id="SSF48024">
    <property type="entry name" value="N-terminal domain of DnaB helicase"/>
    <property type="match status" value="1"/>
</dbReference>
<dbReference type="EC" id="5.6.2.3" evidence="9"/>
<dbReference type="GO" id="GO:0006260">
    <property type="term" value="P:DNA replication"/>
    <property type="evidence" value="ECO:0007669"/>
    <property type="project" value="UniProtKB-KW"/>
</dbReference>
<dbReference type="PANTHER" id="PTHR30153">
    <property type="entry name" value="REPLICATIVE DNA HELICASE DNAB"/>
    <property type="match status" value="1"/>
</dbReference>
<protein>
    <recommendedName>
        <fullName evidence="9">DNA 5'-3' helicase</fullName>
        <ecNumber evidence="9">5.6.2.3</ecNumber>
    </recommendedName>
</protein>
<evidence type="ECO:0000256" key="2">
    <source>
        <dbReference type="ARBA" id="ARBA00022705"/>
    </source>
</evidence>
<evidence type="ECO:0000256" key="10">
    <source>
        <dbReference type="ARBA" id="ARBA00048954"/>
    </source>
</evidence>
<evidence type="ECO:0000256" key="7">
    <source>
        <dbReference type="ARBA" id="ARBA00023125"/>
    </source>
</evidence>
<dbReference type="EMBL" id="LAZR01000254">
    <property type="protein sequence ID" value="KKN78971.1"/>
    <property type="molecule type" value="Genomic_DNA"/>
</dbReference>
<evidence type="ECO:0000259" key="11">
    <source>
        <dbReference type="PROSITE" id="PS51199"/>
    </source>
</evidence>
<name>A0A0F9VZY3_9ZZZZ</name>
<dbReference type="InterPro" id="IPR007693">
    <property type="entry name" value="DNA_helicase_DnaB-like_N"/>
</dbReference>
<dbReference type="GO" id="GO:0043139">
    <property type="term" value="F:5'-3' DNA helicase activity"/>
    <property type="evidence" value="ECO:0007669"/>
    <property type="project" value="UniProtKB-EC"/>
</dbReference>
<sequence>MSNPSDDEEVAVLGAILTRGECYQEAANIIEESDLYREEHRLIWRAMTALANDGVNIDPVSVVGVLREKRCLDRAGGSPGIATLMDSPFDTVNVTHYAKGIEKASKGRVLKQIGRRLMDGAVSPDKRMDVAQGSLSDLNQRSSHNKNVSIESVTAGITTSIINGDRLKGGIMLGFSELDSSLGGLKPAEYMILGAQPSVGKSAFALQVAYNMAGCGCKVFFFTPEMTQFQLGLRLLSMESRVPYSRITNEDIVLTKEERKKINEAQSTIEDLPGMITINDTSTQTTASIRLNARGAWMDKTRGLDLIIVDYLQLLCPNDDDKTAVTIVSKRLKAIGKDLGVPVFACSQLRRPYGQEPRRPDKFRLKGSGQLESDADQVLLMWYPHLSDTSKVEVFIDKNRNGPLGQTTLHFDKDTTSFSNRGW</sequence>
<dbReference type="InterPro" id="IPR027417">
    <property type="entry name" value="P-loop_NTPase"/>
</dbReference>
<dbReference type="AlphaFoldDB" id="A0A0F9VZY3"/>
<dbReference type="Gene3D" id="3.40.50.300">
    <property type="entry name" value="P-loop containing nucleotide triphosphate hydrolases"/>
    <property type="match status" value="1"/>
</dbReference>
<dbReference type="Gene3D" id="1.10.860.10">
    <property type="entry name" value="DNAb Helicase, Chain A"/>
    <property type="match status" value="1"/>
</dbReference>
<evidence type="ECO:0000256" key="4">
    <source>
        <dbReference type="ARBA" id="ARBA00022801"/>
    </source>
</evidence>
<evidence type="ECO:0000313" key="12">
    <source>
        <dbReference type="EMBL" id="KKN78971.1"/>
    </source>
</evidence>
<dbReference type="PANTHER" id="PTHR30153:SF2">
    <property type="entry name" value="REPLICATIVE DNA HELICASE"/>
    <property type="match status" value="1"/>
</dbReference>
<dbReference type="InterPro" id="IPR036185">
    <property type="entry name" value="DNA_heli_DnaB-like_N_sf"/>
</dbReference>
<evidence type="ECO:0000256" key="5">
    <source>
        <dbReference type="ARBA" id="ARBA00022806"/>
    </source>
</evidence>
<evidence type="ECO:0000256" key="1">
    <source>
        <dbReference type="ARBA" id="ARBA00008428"/>
    </source>
</evidence>
<evidence type="ECO:0000256" key="9">
    <source>
        <dbReference type="ARBA" id="ARBA00044969"/>
    </source>
</evidence>
<dbReference type="PROSITE" id="PS51199">
    <property type="entry name" value="SF4_HELICASE"/>
    <property type="match status" value="1"/>
</dbReference>
<dbReference type="Pfam" id="PF03796">
    <property type="entry name" value="DnaB_C"/>
    <property type="match status" value="1"/>
</dbReference>
<dbReference type="GO" id="GO:0005524">
    <property type="term" value="F:ATP binding"/>
    <property type="evidence" value="ECO:0007669"/>
    <property type="project" value="UniProtKB-KW"/>
</dbReference>
<keyword evidence="6" id="KW-0067">ATP-binding</keyword>
<dbReference type="Pfam" id="PF00772">
    <property type="entry name" value="DnaB"/>
    <property type="match status" value="1"/>
</dbReference>
<keyword evidence="7" id="KW-0238">DNA-binding</keyword>
<feature type="domain" description="SF4 helicase" evidence="11">
    <location>
        <begin position="164"/>
        <end position="423"/>
    </location>
</feature>
<evidence type="ECO:0000256" key="3">
    <source>
        <dbReference type="ARBA" id="ARBA00022741"/>
    </source>
</evidence>
<comment type="caution">
    <text evidence="12">The sequence shown here is derived from an EMBL/GenBank/DDBJ whole genome shotgun (WGS) entry which is preliminary data.</text>
</comment>
<comment type="catalytic activity">
    <reaction evidence="10">
        <text>ATP + H2O = ADP + phosphate + H(+)</text>
        <dbReference type="Rhea" id="RHEA:13065"/>
        <dbReference type="ChEBI" id="CHEBI:15377"/>
        <dbReference type="ChEBI" id="CHEBI:15378"/>
        <dbReference type="ChEBI" id="CHEBI:30616"/>
        <dbReference type="ChEBI" id="CHEBI:43474"/>
        <dbReference type="ChEBI" id="CHEBI:456216"/>
        <dbReference type="EC" id="5.6.2.3"/>
    </reaction>
</comment>
<dbReference type="InterPro" id="IPR016136">
    <property type="entry name" value="DNA_helicase_N/primase_C"/>
</dbReference>
<comment type="similarity">
    <text evidence="1">Belongs to the helicase family. DnaB subfamily.</text>
</comment>
<keyword evidence="8" id="KW-0413">Isomerase</keyword>
<gene>
    <name evidence="12" type="ORF">LCGC14_0344470</name>
</gene>
<dbReference type="InterPro" id="IPR007694">
    <property type="entry name" value="DNA_helicase_DnaB-like_C"/>
</dbReference>